<dbReference type="PANTHER" id="PTHR35811:SF1">
    <property type="entry name" value="HTH OST-TYPE DOMAIN-CONTAINING PROTEIN"/>
    <property type="match status" value="1"/>
</dbReference>
<protein>
    <recommendedName>
        <fullName evidence="2">NYN domain-containing protein</fullName>
    </recommendedName>
</protein>
<evidence type="ECO:0000313" key="4">
    <source>
        <dbReference type="Proteomes" id="UP001321475"/>
    </source>
</evidence>
<evidence type="ECO:0000259" key="2">
    <source>
        <dbReference type="Pfam" id="PF01936"/>
    </source>
</evidence>
<feature type="region of interest" description="Disordered" evidence="1">
    <location>
        <begin position="184"/>
        <end position="343"/>
    </location>
</feature>
<gene>
    <name evidence="3" type="ORF">GCM10025865_11750</name>
</gene>
<reference evidence="4" key="1">
    <citation type="journal article" date="2019" name="Int. J. Syst. Evol. Microbiol.">
        <title>The Global Catalogue of Microorganisms (GCM) 10K type strain sequencing project: providing services to taxonomists for standard genome sequencing and annotation.</title>
        <authorList>
            <consortium name="The Broad Institute Genomics Platform"/>
            <consortium name="The Broad Institute Genome Sequencing Center for Infectious Disease"/>
            <person name="Wu L."/>
            <person name="Ma J."/>
        </authorList>
    </citation>
    <scope>NUCLEOTIDE SEQUENCE [LARGE SCALE GENOMIC DNA]</scope>
    <source>
        <strain evidence="4">NBRC 108565</strain>
    </source>
</reference>
<dbReference type="EMBL" id="AP027729">
    <property type="protein sequence ID" value="BDZ41876.1"/>
    <property type="molecule type" value="Genomic_DNA"/>
</dbReference>
<organism evidence="3 4">
    <name type="scientific">Paraoerskovia sediminicola</name>
    <dbReference type="NCBI Taxonomy" id="1138587"/>
    <lineage>
        <taxon>Bacteria</taxon>
        <taxon>Bacillati</taxon>
        <taxon>Actinomycetota</taxon>
        <taxon>Actinomycetes</taxon>
        <taxon>Micrococcales</taxon>
        <taxon>Cellulomonadaceae</taxon>
        <taxon>Paraoerskovia</taxon>
    </lineage>
</organism>
<evidence type="ECO:0000313" key="3">
    <source>
        <dbReference type="EMBL" id="BDZ41876.1"/>
    </source>
</evidence>
<dbReference type="Proteomes" id="UP001321475">
    <property type="component" value="Chromosome"/>
</dbReference>
<accession>A0ABM8G1F7</accession>
<feature type="domain" description="NYN" evidence="2">
    <location>
        <begin position="20"/>
        <end position="175"/>
    </location>
</feature>
<dbReference type="PANTHER" id="PTHR35811">
    <property type="entry name" value="SLR1870 PROTEIN"/>
    <property type="match status" value="1"/>
</dbReference>
<dbReference type="Gene3D" id="3.40.50.1010">
    <property type="entry name" value="5'-nuclease"/>
    <property type="match status" value="1"/>
</dbReference>
<sequence length="551" mass="56956">MEQVTSPTPSPAAETTRHLRAAMFVDFDNVYIGLRRLDPAAAEAFATDPGHWLAELETGTDADGDFTRRFLIRSCYLNPSVFSQFRPNFTRAGFQVVDCPSLTQQGKSSADINLVLDAVDALAAQTRYEEIVIVSADADFTPLALRCRADDRRVTIITASPAASAYRAVADTVITADDLAELVTGTTSDDVPEVSPASGGTSGSSSDTPSSSRSRGGRGRRSGGTSSDSKTAAARKTAGTTDTTEAAETTEAPGAAEAAEVAAEAATSGTAKTGKGAASGTKSGATRGRRSATREQRAAEVTLPAAAEPDAPTETGEASETGEAQPERRSAGPATPPAEPLSRAARRAVLKRVLSADRPLTLGSVAQAAQKADPSVADDGWGGTGGFAAWVAQEVPELGVSQRPPGHVWDKNRFGAADVPGAVADTDPSALQRQVVNVTDVPGLSPENYAALLTTLADDVRQHPFERASTSRRVRATCQDADVPVGRSTVNFVISGILYSGADLGPDSTAAGLADAFAENVVGLCRGARMELTPGDVSALRAWVGGGLLDE</sequence>
<dbReference type="InterPro" id="IPR021139">
    <property type="entry name" value="NYN"/>
</dbReference>
<name>A0ABM8G1F7_9CELL</name>
<keyword evidence="4" id="KW-1185">Reference proteome</keyword>
<evidence type="ECO:0000256" key="1">
    <source>
        <dbReference type="SAM" id="MobiDB-lite"/>
    </source>
</evidence>
<feature type="compositionally biased region" description="Low complexity" evidence="1">
    <location>
        <begin position="302"/>
        <end position="324"/>
    </location>
</feature>
<feature type="compositionally biased region" description="Low complexity" evidence="1">
    <location>
        <begin position="203"/>
        <end position="214"/>
    </location>
</feature>
<proteinExistence type="predicted"/>
<feature type="compositionally biased region" description="Low complexity" evidence="1">
    <location>
        <begin position="223"/>
        <end position="286"/>
    </location>
</feature>
<dbReference type="Pfam" id="PF01936">
    <property type="entry name" value="NYN"/>
    <property type="match status" value="1"/>
</dbReference>